<dbReference type="InterPro" id="IPR004107">
    <property type="entry name" value="Integrase_SAM-like_N"/>
</dbReference>
<evidence type="ECO:0000259" key="12">
    <source>
        <dbReference type="PROSITE" id="PS51900"/>
    </source>
</evidence>
<dbReference type="InterPro" id="IPR002104">
    <property type="entry name" value="Integrase_catalytic"/>
</dbReference>
<dbReference type="PANTHER" id="PTHR30349">
    <property type="entry name" value="PHAGE INTEGRASE-RELATED"/>
    <property type="match status" value="1"/>
</dbReference>
<dbReference type="InterPro" id="IPR023009">
    <property type="entry name" value="Tyrosine_recombinase_XerC/XerD"/>
</dbReference>
<dbReference type="GO" id="GO:0007059">
    <property type="term" value="P:chromosome segregation"/>
    <property type="evidence" value="ECO:0007669"/>
    <property type="project" value="UniProtKB-UniRule"/>
</dbReference>
<keyword evidence="5 9" id="KW-0229">DNA integration</keyword>
<dbReference type="GO" id="GO:0009037">
    <property type="term" value="F:tyrosine-based site-specific recombinase activity"/>
    <property type="evidence" value="ECO:0007669"/>
    <property type="project" value="UniProtKB-UniRule"/>
</dbReference>
<dbReference type="RefSeq" id="WP_005506639.1">
    <property type="nucleotide sequence ID" value="NZ_JH370351.1"/>
</dbReference>
<feature type="active site" description="O-(3'-phospho-DNA)-tyrosine intermediate" evidence="9">
    <location>
        <position position="430"/>
    </location>
</feature>
<evidence type="ECO:0000256" key="4">
    <source>
        <dbReference type="ARBA" id="ARBA00022829"/>
    </source>
</evidence>
<name>G5ESM1_9MICC</name>
<dbReference type="Gene3D" id="1.10.443.10">
    <property type="entry name" value="Intergrase catalytic core"/>
    <property type="match status" value="1"/>
</dbReference>
<feature type="domain" description="Core-binding (CB)" evidence="12">
    <location>
        <begin position="53"/>
        <end position="225"/>
    </location>
</feature>
<dbReference type="HOGENOM" id="CLU_027562_9_0_11"/>
<dbReference type="InterPro" id="IPR011010">
    <property type="entry name" value="DNA_brk_join_enz"/>
</dbReference>
<gene>
    <name evidence="9" type="primary">xerC</name>
    <name evidence="13" type="ORF">HMPREF0737_01281</name>
</gene>
<evidence type="ECO:0000256" key="10">
    <source>
        <dbReference type="SAM" id="MobiDB-lite"/>
    </source>
</evidence>
<dbReference type="InterPro" id="IPR010998">
    <property type="entry name" value="Integrase_recombinase_N"/>
</dbReference>
<dbReference type="GO" id="GO:0006313">
    <property type="term" value="P:DNA transposition"/>
    <property type="evidence" value="ECO:0007669"/>
    <property type="project" value="UniProtKB-UniRule"/>
</dbReference>
<dbReference type="GO" id="GO:0003677">
    <property type="term" value="F:DNA binding"/>
    <property type="evidence" value="ECO:0007669"/>
    <property type="project" value="UniProtKB-UniRule"/>
</dbReference>
<evidence type="ECO:0000256" key="9">
    <source>
        <dbReference type="HAMAP-Rule" id="MF_01808"/>
    </source>
</evidence>
<feature type="active site" evidence="9">
    <location>
        <position position="398"/>
    </location>
</feature>
<feature type="compositionally biased region" description="Low complexity" evidence="10">
    <location>
        <begin position="14"/>
        <end position="47"/>
    </location>
</feature>
<dbReference type="Pfam" id="PF02899">
    <property type="entry name" value="Phage_int_SAM_1"/>
    <property type="match status" value="1"/>
</dbReference>
<dbReference type="Gene3D" id="1.10.150.130">
    <property type="match status" value="1"/>
</dbReference>
<comment type="subunit">
    <text evidence="9">Forms a cyclic heterotetrameric complex composed of two molecules of XerC and two molecules of XerD.</text>
</comment>
<dbReference type="NCBIfam" id="NF001399">
    <property type="entry name" value="PRK00283.1"/>
    <property type="match status" value="1"/>
</dbReference>
<feature type="region of interest" description="Disordered" evidence="10">
    <location>
        <begin position="1"/>
        <end position="51"/>
    </location>
</feature>
<evidence type="ECO:0000313" key="14">
    <source>
        <dbReference type="Proteomes" id="UP000004897"/>
    </source>
</evidence>
<keyword evidence="6 9" id="KW-0238">DNA-binding</keyword>
<sequence>MKQAKSTVSKTSRGAGLLGAPSSAGSSVLDSSSRGSSALDSSSLGASHQDAQTPLQKAIDQYLIHLRVERGSSEHTIASYARDLRRYSAYMATLGVIDPERITTAQVRSFMRELAAPTVPLAGFVAEFEAGEKNNQNAQEAQEAQEEAAESLALMIASESGRGTGNGRAGNGRAGKGRAGQPEKAGAPEKETPTAEGAPNLPLPLGPNSIARTMAAVRGAHAFWVSALIVPTDPAAPVTPPKNVKRLPKAVSVEDIQRLLAVPDRETATGLRNRAILEFLYATGARVSEMLNADIDDVHFEGTLTDEDGNQITLPGYVRLFGKGNKERLVPIGSYAQKAIQDYLVRARPSLVAHGKGTAALFVNGRGGRLGRQGAWLIIKEAAEAAGLSSDFSPHSMRHSFATHLLQGGADIRVVQELLGHASIATTQVYTKVTPEGLMEVYRMAHPRAHERG</sequence>
<feature type="compositionally biased region" description="Gly residues" evidence="10">
    <location>
        <begin position="162"/>
        <end position="178"/>
    </location>
</feature>
<feature type="active site" evidence="9">
    <location>
        <position position="395"/>
    </location>
</feature>
<dbReference type="EMBL" id="ACSB01000009">
    <property type="protein sequence ID" value="EHB87804.1"/>
    <property type="molecule type" value="Genomic_DNA"/>
</dbReference>
<dbReference type="Pfam" id="PF00589">
    <property type="entry name" value="Phage_integrase"/>
    <property type="match status" value="1"/>
</dbReference>
<evidence type="ECO:0000259" key="11">
    <source>
        <dbReference type="PROSITE" id="PS51898"/>
    </source>
</evidence>
<organism evidence="13 14">
    <name type="scientific">Rothia mucilaginosa M508</name>
    <dbReference type="NCBI Taxonomy" id="563033"/>
    <lineage>
        <taxon>Bacteria</taxon>
        <taxon>Bacillati</taxon>
        <taxon>Actinomycetota</taxon>
        <taxon>Actinomycetes</taxon>
        <taxon>Micrococcales</taxon>
        <taxon>Micrococcaceae</taxon>
        <taxon>Rothia</taxon>
    </lineage>
</organism>
<dbReference type="PANTHER" id="PTHR30349:SF81">
    <property type="entry name" value="TYROSINE RECOMBINASE XERC"/>
    <property type="match status" value="1"/>
</dbReference>
<comment type="subcellular location">
    <subcellularLocation>
        <location evidence="1 9">Cytoplasm</location>
    </subcellularLocation>
</comment>
<keyword evidence="4 9" id="KW-0159">Chromosome partition</keyword>
<evidence type="ECO:0000313" key="13">
    <source>
        <dbReference type="EMBL" id="EHB87804.1"/>
    </source>
</evidence>
<evidence type="ECO:0000256" key="7">
    <source>
        <dbReference type="ARBA" id="ARBA00023172"/>
    </source>
</evidence>
<feature type="compositionally biased region" description="Polar residues" evidence="10">
    <location>
        <begin position="1"/>
        <end position="12"/>
    </location>
</feature>
<dbReference type="InterPro" id="IPR013762">
    <property type="entry name" value="Integrase-like_cat_sf"/>
</dbReference>
<comment type="caution">
    <text evidence="13">The sequence shown here is derived from an EMBL/GenBank/DDBJ whole genome shotgun (WGS) entry which is preliminary data.</text>
</comment>
<dbReference type="PROSITE" id="PS51900">
    <property type="entry name" value="CB"/>
    <property type="match status" value="1"/>
</dbReference>
<feature type="active site" evidence="9">
    <location>
        <position position="421"/>
    </location>
</feature>
<comment type="function">
    <text evidence="9">Site-specific tyrosine recombinase, which acts by catalyzing the cutting and rejoining of the recombining DNA molecules. The XerC-XerD complex is essential to convert dimers of the bacterial chromosome into monomers to permit their segregation at cell division. It also contributes to the segregational stability of plasmids.</text>
</comment>
<feature type="region of interest" description="Disordered" evidence="10">
    <location>
        <begin position="159"/>
        <end position="204"/>
    </location>
</feature>
<dbReference type="SUPFAM" id="SSF56349">
    <property type="entry name" value="DNA breaking-rejoining enzymes"/>
    <property type="match status" value="1"/>
</dbReference>
<dbReference type="GO" id="GO:0051301">
    <property type="term" value="P:cell division"/>
    <property type="evidence" value="ECO:0007669"/>
    <property type="project" value="UniProtKB-KW"/>
</dbReference>
<dbReference type="SUPFAM" id="SSF47823">
    <property type="entry name" value="lambda integrase-like, N-terminal domain"/>
    <property type="match status" value="1"/>
</dbReference>
<keyword evidence="7 9" id="KW-0233">DNA recombination</keyword>
<protein>
    <recommendedName>
        <fullName evidence="9">Tyrosine recombinase XerC</fullName>
    </recommendedName>
</protein>
<evidence type="ECO:0000256" key="6">
    <source>
        <dbReference type="ARBA" id="ARBA00023125"/>
    </source>
</evidence>
<comment type="similarity">
    <text evidence="9">Belongs to the 'phage' integrase family. XerC subfamily.</text>
</comment>
<keyword evidence="2 9" id="KW-0963">Cytoplasm</keyword>
<feature type="active site" evidence="9">
    <location>
        <position position="323"/>
    </location>
</feature>
<evidence type="ECO:0000256" key="5">
    <source>
        <dbReference type="ARBA" id="ARBA00022908"/>
    </source>
</evidence>
<dbReference type="GO" id="GO:0005737">
    <property type="term" value="C:cytoplasm"/>
    <property type="evidence" value="ECO:0007669"/>
    <property type="project" value="UniProtKB-SubCell"/>
</dbReference>
<keyword evidence="8 9" id="KW-0131">Cell cycle</keyword>
<dbReference type="HAMAP" id="MF_01808">
    <property type="entry name" value="Recomb_XerC_XerD"/>
    <property type="match status" value="1"/>
</dbReference>
<keyword evidence="3 9" id="KW-0132">Cell division</keyword>
<proteinExistence type="inferred from homology"/>
<dbReference type="AlphaFoldDB" id="G5ESM1"/>
<dbReference type="PATRIC" id="fig|563033.4.peg.1277"/>
<dbReference type="CDD" id="cd00798">
    <property type="entry name" value="INT_XerDC_C"/>
    <property type="match status" value="1"/>
</dbReference>
<accession>G5ESM1</accession>
<dbReference type="InterPro" id="IPR044068">
    <property type="entry name" value="CB"/>
</dbReference>
<dbReference type="InterPro" id="IPR050090">
    <property type="entry name" value="Tyrosine_recombinase_XerCD"/>
</dbReference>
<dbReference type="Proteomes" id="UP000004897">
    <property type="component" value="Unassembled WGS sequence"/>
</dbReference>
<feature type="domain" description="Tyr recombinase" evidence="11">
    <location>
        <begin position="246"/>
        <end position="443"/>
    </location>
</feature>
<evidence type="ECO:0000256" key="2">
    <source>
        <dbReference type="ARBA" id="ARBA00022490"/>
    </source>
</evidence>
<evidence type="ECO:0000256" key="1">
    <source>
        <dbReference type="ARBA" id="ARBA00004496"/>
    </source>
</evidence>
<reference evidence="13 14" key="1">
    <citation type="submission" date="2011-08" db="EMBL/GenBank/DDBJ databases">
        <title>The Genome Sequence of Rothia mucilaginosa M508.</title>
        <authorList>
            <consortium name="The Broad Institute Genome Sequencing Platform"/>
            <consortium name="The Broad Institute Genome Sequencing Center for Infectious Disease"/>
            <person name="Earl A."/>
            <person name="Ward D."/>
            <person name="Feldgarden M."/>
            <person name="Gevers D."/>
            <person name="Sibley C.D."/>
            <person name="Field T.R."/>
            <person name="Grinwis M."/>
            <person name="Eshaghurshan C.S."/>
            <person name="Surette M.G."/>
            <person name="Young S.K."/>
            <person name="Zeng Q."/>
            <person name="Gargeya S."/>
            <person name="Fitzgerald M."/>
            <person name="Haas B."/>
            <person name="Abouelleil A."/>
            <person name="Alvarado L."/>
            <person name="Arachchi H.M."/>
            <person name="Berlin A."/>
            <person name="Brown A."/>
            <person name="Chapman S.B."/>
            <person name="Chen Z."/>
            <person name="Dunbar C."/>
            <person name="Freedman E."/>
            <person name="Gearin G."/>
            <person name="Gellesch M."/>
            <person name="Goldberg J."/>
            <person name="Griggs A."/>
            <person name="Gujja S."/>
            <person name="Heiman D."/>
            <person name="Howarth C."/>
            <person name="Larson L."/>
            <person name="Lui A."/>
            <person name="MacDonald P.J.P."/>
            <person name="Montmayeur A."/>
            <person name="Murphy C."/>
            <person name="Neiman D."/>
            <person name="Pearson M."/>
            <person name="Priest M."/>
            <person name="Roberts A."/>
            <person name="Saif S."/>
            <person name="Shea T."/>
            <person name="Shenoy N."/>
            <person name="Sisk P."/>
            <person name="Stolte C."/>
            <person name="Sykes S."/>
            <person name="Wortman J."/>
            <person name="Nusbaum C."/>
            <person name="Birren B."/>
        </authorList>
    </citation>
    <scope>NUCLEOTIDE SEQUENCE [LARGE SCALE GENOMIC DNA]</scope>
    <source>
        <strain evidence="13 14">M508</strain>
    </source>
</reference>
<feature type="active site" evidence="9">
    <location>
        <position position="286"/>
    </location>
</feature>
<evidence type="ECO:0000256" key="3">
    <source>
        <dbReference type="ARBA" id="ARBA00022618"/>
    </source>
</evidence>
<evidence type="ECO:0000256" key="8">
    <source>
        <dbReference type="ARBA" id="ARBA00023306"/>
    </source>
</evidence>
<dbReference type="PROSITE" id="PS51898">
    <property type="entry name" value="TYR_RECOMBINASE"/>
    <property type="match status" value="1"/>
</dbReference>